<dbReference type="Gene3D" id="3.90.1570.30">
    <property type="match status" value="1"/>
</dbReference>
<keyword evidence="2" id="KW-0067">ATP-binding</keyword>
<gene>
    <name evidence="2" type="ORF">GCM10011365_01930</name>
</gene>
<proteinExistence type="predicted"/>
<dbReference type="GO" id="GO:0004386">
    <property type="term" value="F:helicase activity"/>
    <property type="evidence" value="ECO:0007669"/>
    <property type="project" value="UniProtKB-KW"/>
</dbReference>
<dbReference type="GO" id="GO:0003677">
    <property type="term" value="F:DNA binding"/>
    <property type="evidence" value="ECO:0007669"/>
    <property type="project" value="InterPro"/>
</dbReference>
<reference evidence="2" key="1">
    <citation type="journal article" date="2014" name="Int. J. Syst. Evol. Microbiol.">
        <title>Complete genome sequence of Corynebacterium casei LMG S-19264T (=DSM 44701T), isolated from a smear-ripened cheese.</title>
        <authorList>
            <consortium name="US DOE Joint Genome Institute (JGI-PGF)"/>
            <person name="Walter F."/>
            <person name="Albersmeier A."/>
            <person name="Kalinowski J."/>
            <person name="Ruckert C."/>
        </authorList>
    </citation>
    <scope>NUCLEOTIDE SEQUENCE</scope>
    <source>
        <strain evidence="2">CGMCC 1.12181</strain>
    </source>
</reference>
<dbReference type="GO" id="GO:0005524">
    <property type="term" value="F:ATP binding"/>
    <property type="evidence" value="ECO:0007669"/>
    <property type="project" value="InterPro"/>
</dbReference>
<feature type="domain" description="Helicase ATP-binding" evidence="1">
    <location>
        <begin position="173"/>
        <end position="374"/>
    </location>
</feature>
<dbReference type="GO" id="GO:0005829">
    <property type="term" value="C:cytosol"/>
    <property type="evidence" value="ECO:0007669"/>
    <property type="project" value="TreeGrafter"/>
</dbReference>
<comment type="caution">
    <text evidence="2">The sequence shown here is derived from an EMBL/GenBank/DDBJ whole genome shotgun (WGS) entry which is preliminary data.</text>
</comment>
<dbReference type="GO" id="GO:0016787">
    <property type="term" value="F:hydrolase activity"/>
    <property type="evidence" value="ECO:0007669"/>
    <property type="project" value="InterPro"/>
</dbReference>
<dbReference type="Pfam" id="PF04851">
    <property type="entry name" value="ResIII"/>
    <property type="match status" value="1"/>
</dbReference>
<dbReference type="Proteomes" id="UP000605253">
    <property type="component" value="Unassembled WGS sequence"/>
</dbReference>
<evidence type="ECO:0000313" key="2">
    <source>
        <dbReference type="EMBL" id="GGF84584.1"/>
    </source>
</evidence>
<name>A0A917CDH2_9GAMM</name>
<dbReference type="InterPro" id="IPR014001">
    <property type="entry name" value="Helicase_ATP-bd"/>
</dbReference>
<protein>
    <submittedName>
        <fullName evidence="2">DEAD/DEAH box helicase</fullName>
    </submittedName>
</protein>
<evidence type="ECO:0000259" key="1">
    <source>
        <dbReference type="PROSITE" id="PS51192"/>
    </source>
</evidence>
<keyword evidence="2" id="KW-0347">Helicase</keyword>
<dbReference type="SUPFAM" id="SSF52540">
    <property type="entry name" value="P-loop containing nucleoside triphosphate hydrolases"/>
    <property type="match status" value="1"/>
</dbReference>
<dbReference type="SMART" id="SM00487">
    <property type="entry name" value="DEXDc"/>
    <property type="match status" value="1"/>
</dbReference>
<dbReference type="GO" id="GO:0006304">
    <property type="term" value="P:DNA modification"/>
    <property type="evidence" value="ECO:0007669"/>
    <property type="project" value="InterPro"/>
</dbReference>
<dbReference type="InterPro" id="IPR001650">
    <property type="entry name" value="Helicase_C-like"/>
</dbReference>
<keyword evidence="3" id="KW-1185">Reference proteome</keyword>
<dbReference type="CDD" id="cd18032">
    <property type="entry name" value="DEXHc_RE_I_III_res"/>
    <property type="match status" value="1"/>
</dbReference>
<dbReference type="InterPro" id="IPR006935">
    <property type="entry name" value="Helicase/UvrB_N"/>
</dbReference>
<reference evidence="2" key="2">
    <citation type="submission" date="2020-09" db="EMBL/GenBank/DDBJ databases">
        <authorList>
            <person name="Sun Q."/>
            <person name="Zhou Y."/>
        </authorList>
    </citation>
    <scope>NUCLEOTIDE SEQUENCE</scope>
    <source>
        <strain evidence="2">CGMCC 1.12181</strain>
    </source>
</reference>
<dbReference type="InterPro" id="IPR050742">
    <property type="entry name" value="Helicase_Restrict-Modif_Enz"/>
</dbReference>
<dbReference type="CDD" id="cd18799">
    <property type="entry name" value="SF2_C_EcoAI-like"/>
    <property type="match status" value="1"/>
</dbReference>
<dbReference type="EMBL" id="BMEO01000001">
    <property type="protein sequence ID" value="GGF84584.1"/>
    <property type="molecule type" value="Genomic_DNA"/>
</dbReference>
<sequence length="821" mass="94149">MNEAQTKHDLIEPALRDAGWGVVEGSRLVLEFPITQGRLIGQGRRAKPLMADYVLEYKNRRIGVVEAKKRDVYYTDGVGQAKDYAERLNIRYTFATNGVQIYSIDMEAGTEGDVKRFPTPDELWEMTFPSPIENYKKEIARWRERLFSVPFEDRGGTWQPRYYQNNAISKVLEAIAAKQDRILITLATGTGKTAIAFQIAWKLFHAKWNLKRDASRRPRILFLADRNILADQAFNSFNAFDTIDENIKVRIRPDEIKKRGKVPTNANIFFTIFQTFMTEVQQGHIIPDEDLEYPMAAEDQPGYSKPSFNFGQYPPDFFDLIIIDECHRGGANDESSWRAIMEHFSPAVQLGLTATPKRDVNGDTYEYFGEPVYTYALKEGINDGFLSPFRVREIQTNYDEYTITSDDEIIHGEAEIGDTFTYKDYGRKIIIEQVERFRVKQFLDLINQNHKTLVFCATQVHAAYIRDLINQLSKSTNSNYCHRVTADDGAMGERHLRDFQDNEKNIPTILTTSQKLSTGVDAPEIRNIVLLRPVESMVEFKQIVGRGTRLFDGKDYFTVYDYTRAHKHFKDPAWDGPAEAPDAVDGEPKPPCDICGQKPCACEKAEPEMCAECENAPCVCDTPAKQLVRIKLSNGKALEIDGTVKTMFWDPDGTPISAEEFINRLFGDLPALFKNEEQLRKLWSNPDTRQQLLTELEEKGYTKDQLDDLRQLVRGEDSDLFDVLNYVAYHKDLVPRAERASRAHHKLADYTDAQQEFLDFVLKQYVTNGVYELDNDKLPSLLQLKYRAIQDAKAHLGDLSSIREAFIGFQKNLYNSYSARF</sequence>
<dbReference type="Gene3D" id="3.40.50.300">
    <property type="entry name" value="P-loop containing nucleotide triphosphate hydrolases"/>
    <property type="match status" value="2"/>
</dbReference>
<dbReference type="PROSITE" id="PS51192">
    <property type="entry name" value="HELICASE_ATP_BIND_1"/>
    <property type="match status" value="1"/>
</dbReference>
<keyword evidence="2" id="KW-0547">Nucleotide-binding</keyword>
<accession>A0A917CDH2</accession>
<dbReference type="InterPro" id="IPR013670">
    <property type="entry name" value="EcoEI_R_C_dom"/>
</dbReference>
<dbReference type="Pfam" id="PF08463">
    <property type="entry name" value="EcoEI_R_C"/>
    <property type="match status" value="1"/>
</dbReference>
<dbReference type="PANTHER" id="PTHR47396">
    <property type="entry name" value="TYPE I RESTRICTION ENZYME ECOKI R PROTEIN"/>
    <property type="match status" value="1"/>
</dbReference>
<dbReference type="NCBIfam" id="NF046051">
    <property type="entry name" value="restrict_EcoAI"/>
    <property type="match status" value="1"/>
</dbReference>
<dbReference type="InterPro" id="IPR027417">
    <property type="entry name" value="P-loop_NTPase"/>
</dbReference>
<evidence type="ECO:0000313" key="3">
    <source>
        <dbReference type="Proteomes" id="UP000605253"/>
    </source>
</evidence>
<dbReference type="PANTHER" id="PTHR47396:SF1">
    <property type="entry name" value="ATP-DEPENDENT HELICASE IRC3-RELATED"/>
    <property type="match status" value="1"/>
</dbReference>
<dbReference type="Pfam" id="PF00271">
    <property type="entry name" value="Helicase_C"/>
    <property type="match status" value="1"/>
</dbReference>
<keyword evidence="2" id="KW-0378">Hydrolase</keyword>
<dbReference type="RefSeq" id="WP_188363794.1">
    <property type="nucleotide sequence ID" value="NZ_BAABJF010000011.1"/>
</dbReference>
<dbReference type="AlphaFoldDB" id="A0A917CDH2"/>
<organism evidence="2 3">
    <name type="scientific">Marinicella pacifica</name>
    <dbReference type="NCBI Taxonomy" id="1171543"/>
    <lineage>
        <taxon>Bacteria</taxon>
        <taxon>Pseudomonadati</taxon>
        <taxon>Pseudomonadota</taxon>
        <taxon>Gammaproteobacteria</taxon>
        <taxon>Lysobacterales</taxon>
        <taxon>Marinicellaceae</taxon>
        <taxon>Marinicella</taxon>
    </lineage>
</organism>